<comment type="caution">
    <text evidence="2">The sequence shown here is derived from an EMBL/GenBank/DDBJ whole genome shotgun (WGS) entry which is preliminary data.</text>
</comment>
<feature type="compositionally biased region" description="Polar residues" evidence="1">
    <location>
        <begin position="410"/>
        <end position="420"/>
    </location>
</feature>
<feature type="region of interest" description="Disordered" evidence="1">
    <location>
        <begin position="867"/>
        <end position="887"/>
    </location>
</feature>
<protein>
    <submittedName>
        <fullName evidence="2">Uncharacterized protein</fullName>
    </submittedName>
</protein>
<evidence type="ECO:0000313" key="3">
    <source>
        <dbReference type="Proteomes" id="UP001176961"/>
    </source>
</evidence>
<proteinExistence type="predicted"/>
<dbReference type="EMBL" id="CATQJL010000305">
    <property type="protein sequence ID" value="CAJ0600973.1"/>
    <property type="molecule type" value="Genomic_DNA"/>
</dbReference>
<feature type="compositionally biased region" description="Basic and acidic residues" evidence="1">
    <location>
        <begin position="361"/>
        <end position="379"/>
    </location>
</feature>
<feature type="region of interest" description="Disordered" evidence="1">
    <location>
        <begin position="555"/>
        <end position="584"/>
    </location>
</feature>
<feature type="region of interest" description="Disordered" evidence="1">
    <location>
        <begin position="643"/>
        <end position="670"/>
    </location>
</feature>
<dbReference type="Proteomes" id="UP001176961">
    <property type="component" value="Unassembled WGS sequence"/>
</dbReference>
<feature type="region of interest" description="Disordered" evidence="1">
    <location>
        <begin position="479"/>
        <end position="505"/>
    </location>
</feature>
<sequence length="1264" mass="137673">MARLVRFAEVGQQENLPGLIESYNSTSLVRCYNYPPSWVALLSRNSSKWDTELGNFCGADGYDKNLTDLLAEKITTVISSSTATSLEMSGFCPCRLSEKCLGLFTDVICTTIEETPKIYVISICSKNDWSPPKFPKLSKSTTTSKRSLTATTPISVYPKCTQFIDATSSSRQQSVVVSSITAISTRDETTSLNEKKFPSILSISPTDSILSSKRTDLGIERKSTSAINETPSLGTSTESFESDSAPKTESIWSDRDFSTSNSEILSDVTQFPAIDASDSKHRGKSETIFGTLNIQTTLKRGSGAITTVLESRYAYTTIPLFDVEDETTSKVEASSTTGDSSESSKEITEEEEGNLTSETIFEEHPPATEKFEEKEEEKQSPAMTSTLTTKENRHVTRASSSDSTKKEATKPSTSEVSSQVELFDKTLSPRVDSIWTEISDFALSINHAHTSTLEDADSKKGSTPYNSGDMTTAIPTSLHEKQKISTESATPIAGQNTEGTSAAESRSFYPQATSILQEPLEDVTSSGRSEYLKSEATLTLKGYTHNPVIGSKEVSVDSHASETESSNYEETATTKLEGEKSRTKRTDLITKTSKSKFESTTSSHSLAQTLFTPEVSVESIYSTTGITDKRQKTKISTIGEVRSNPTRAADVNSKLLSSKSQGPTSSSFQQNSIIPSASEFSRGHSYLVAIITPANADFASSVTEEVSGSSATDFSSRLIEENIGTSTKHVIGKSLLSISKEPSFYRTLGTASPEIETSRVSTRFKATTTNRKTSIEMLEPSTSEYRKTSTSGISDESDDVAYISNTVSTASSQMVRSTTPTLKSILFNKSNSAQSGSFSVTKIPASSSLPSAYTTNGMSTSSAEEIAASSIGTKVVSPTTDSKELDRKNPDITAYTTELMSSRLLNSRLSSEFYSSDTSKANDLASSSQIQEDTTSASSSMGTTNFISTGAFSTDDKHSTSMPFTSTITSGLNSTRLSERPSFLITALLWLSTAYLKTESDYNASSYSATNYSTTARGRTYFTPSTAEIAIPVSTEETSRSFLQELFTSGLNTISQLLQSSSNLSRKLQTTTVVLKSSNYPTERFVQVDNQSRLTSSKMAGTSTFPTLPHSKPTHLIKDTTTERWTTEIAQRDRCASPCPSDYEEGKVFCYKVLHAKKSVTYRRVCQHNVVKNNDTVNSNNSQLISIESVSSSDQELNKSEVGDTTSQSGISYYLPELDPTFEGQRAYGRRLADYIPTKTCETLEGQQNIRMTKTERTVINAYM</sequence>
<feature type="compositionally biased region" description="Polar residues" evidence="1">
    <location>
        <begin position="563"/>
        <end position="574"/>
    </location>
</feature>
<feature type="region of interest" description="Disordered" evidence="1">
    <location>
        <begin position="326"/>
        <end position="420"/>
    </location>
</feature>
<dbReference type="AlphaFoldDB" id="A0AA36GZ19"/>
<name>A0AA36GZ19_CYLNA</name>
<feature type="compositionally biased region" description="Polar residues" evidence="1">
    <location>
        <begin position="224"/>
        <end position="239"/>
    </location>
</feature>
<feature type="compositionally biased region" description="Polar residues" evidence="1">
    <location>
        <begin position="654"/>
        <end position="670"/>
    </location>
</feature>
<gene>
    <name evidence="2" type="ORF">CYNAS_LOCUS12956</name>
</gene>
<keyword evidence="3" id="KW-1185">Reference proteome</keyword>
<evidence type="ECO:0000256" key="1">
    <source>
        <dbReference type="SAM" id="MobiDB-lite"/>
    </source>
</evidence>
<feature type="region of interest" description="Disordered" evidence="1">
    <location>
        <begin position="223"/>
        <end position="253"/>
    </location>
</feature>
<evidence type="ECO:0000313" key="2">
    <source>
        <dbReference type="EMBL" id="CAJ0600973.1"/>
    </source>
</evidence>
<reference evidence="2" key="1">
    <citation type="submission" date="2023-07" db="EMBL/GenBank/DDBJ databases">
        <authorList>
            <consortium name="CYATHOMIX"/>
        </authorList>
    </citation>
    <scope>NUCLEOTIDE SEQUENCE</scope>
    <source>
        <strain evidence="2">N/A</strain>
    </source>
</reference>
<accession>A0AA36GZ19</accession>
<organism evidence="2 3">
    <name type="scientific">Cylicocyclus nassatus</name>
    <name type="common">Nematode worm</name>
    <dbReference type="NCBI Taxonomy" id="53992"/>
    <lineage>
        <taxon>Eukaryota</taxon>
        <taxon>Metazoa</taxon>
        <taxon>Ecdysozoa</taxon>
        <taxon>Nematoda</taxon>
        <taxon>Chromadorea</taxon>
        <taxon>Rhabditida</taxon>
        <taxon>Rhabditina</taxon>
        <taxon>Rhabditomorpha</taxon>
        <taxon>Strongyloidea</taxon>
        <taxon>Strongylidae</taxon>
        <taxon>Cylicocyclus</taxon>
    </lineage>
</organism>
<feature type="compositionally biased region" description="Polar residues" evidence="1">
    <location>
        <begin position="485"/>
        <end position="505"/>
    </location>
</feature>